<proteinExistence type="predicted"/>
<protein>
    <submittedName>
        <fullName evidence="1">Uncharacterized protein</fullName>
    </submittedName>
</protein>
<comment type="caution">
    <text evidence="1">The sequence shown here is derived from an EMBL/GenBank/DDBJ whole genome shotgun (WGS) entry which is preliminary data.</text>
</comment>
<dbReference type="Proteomes" id="UP000232149">
    <property type="component" value="Unassembled WGS sequence"/>
</dbReference>
<evidence type="ECO:0000313" key="1">
    <source>
        <dbReference type="EMBL" id="PJZ62088.1"/>
    </source>
</evidence>
<accession>A0ABX4P3X7</accession>
<reference evidence="1 2" key="1">
    <citation type="submission" date="2017-07" db="EMBL/GenBank/DDBJ databases">
        <title>Leptospira spp. isolated from tropical soils.</title>
        <authorList>
            <person name="Thibeaux R."/>
            <person name="Iraola G."/>
            <person name="Ferres I."/>
            <person name="Bierque E."/>
            <person name="Girault D."/>
            <person name="Soupe-Gilbert M.-E."/>
            <person name="Picardeau M."/>
            <person name="Goarant C."/>
        </authorList>
    </citation>
    <scope>NUCLEOTIDE SEQUENCE [LARGE SCALE GENOMIC DNA]</scope>
    <source>
        <strain evidence="1 2">FH2-B-D1</strain>
    </source>
</reference>
<organism evidence="1 2">
    <name type="scientific">Leptospira adleri</name>
    <dbReference type="NCBI Taxonomy" id="2023186"/>
    <lineage>
        <taxon>Bacteria</taxon>
        <taxon>Pseudomonadati</taxon>
        <taxon>Spirochaetota</taxon>
        <taxon>Spirochaetia</taxon>
        <taxon>Leptospirales</taxon>
        <taxon>Leptospiraceae</taxon>
        <taxon>Leptospira</taxon>
    </lineage>
</organism>
<dbReference type="EMBL" id="NPDU01000021">
    <property type="protein sequence ID" value="PJZ62088.1"/>
    <property type="molecule type" value="Genomic_DNA"/>
</dbReference>
<gene>
    <name evidence="1" type="ORF">CH376_09880</name>
</gene>
<name>A0ABX4P3X7_9LEPT</name>
<evidence type="ECO:0000313" key="2">
    <source>
        <dbReference type="Proteomes" id="UP000232149"/>
    </source>
</evidence>
<sequence>MEFQQRFVETTFRWSSNIALSKQHFDGVPTTLCPNNISMEFRPFARFCSNYNKGSLFFYLKSDLKSETKILGEIRLYKIE</sequence>
<keyword evidence="2" id="KW-1185">Reference proteome</keyword>